<dbReference type="InterPro" id="IPR036249">
    <property type="entry name" value="Thioredoxin-like_sf"/>
</dbReference>
<feature type="transmembrane region" description="Helical" evidence="9">
    <location>
        <begin position="240"/>
        <end position="264"/>
    </location>
</feature>
<comment type="function">
    <text evidence="1">May be required for disulfide bond formation in some proteins.</text>
</comment>
<keyword evidence="3" id="KW-1003">Cell membrane</keyword>
<keyword evidence="4 9" id="KW-0812">Transmembrane</keyword>
<dbReference type="Gene3D" id="2.60.40.1250">
    <property type="entry name" value="Thiol:disulfide interchange protein DsbD, N-terminal domain"/>
    <property type="match status" value="1"/>
</dbReference>
<dbReference type="InterPro" id="IPR028250">
    <property type="entry name" value="DsbDN"/>
</dbReference>
<evidence type="ECO:0000313" key="13">
    <source>
        <dbReference type="Proteomes" id="UP001424441"/>
    </source>
</evidence>
<evidence type="ECO:0000256" key="1">
    <source>
        <dbReference type="ARBA" id="ARBA00003565"/>
    </source>
</evidence>
<dbReference type="Proteomes" id="UP001424441">
    <property type="component" value="Unassembled WGS sequence"/>
</dbReference>
<dbReference type="SUPFAM" id="SSF74863">
    <property type="entry name" value="Thiol:disulfide interchange protein DsbD, N-terminal domain (DsbD-alpha)"/>
    <property type="match status" value="1"/>
</dbReference>
<dbReference type="PANTHER" id="PTHR32234">
    <property type="entry name" value="THIOL:DISULFIDE INTERCHANGE PROTEIN DSBD"/>
    <property type="match status" value="1"/>
</dbReference>
<dbReference type="SUPFAM" id="SSF52833">
    <property type="entry name" value="Thioredoxin-like"/>
    <property type="match status" value="1"/>
</dbReference>
<sequence length="612" mass="64764">MRLLTVILMMLISSVTTAKASPLPVDEAFRLQVLSADDQKLVVSWSIHDGYYLYKDHIEATDKQGSALKIDAPEGVMKDDPTFGAMQVYFNRTTVSFDLKNNQPVTLTYQGCQNDGICYRPETRTIDPMTLAVSNPSGGNVAQSSSSAAVQWKMEAPAVSAPVESASTAPVAASADSFQISQDKGMIQSLLERGGTGFLLLSFLAFGILLAFTPCVFPMYPIVAGTLAREGDKLTPMRGFLLTSTYVVALASGFALIGAVAGWSGQNLQMALQSPWLALAVAMVFIILALSMFGLYELQLPSSWMSAVSRRTGGGKGSLGSAAVLGFSSVLIVGPCVTAPLAGALLYIAQTANVSLGAAALFALGLGKGIPLIILATFGSSVLPRAGGWMENVKTLFGFGFLATAIWMAAPLLPLGADLFLWAILLFAFSAYLFAKEWHRIGFRVVARTAATTAVVYGAILMLGASLGGVDPLKPLAPLVASNGQSGASVPALRFANVGSSQQLQTNLKQAQQERPTLVYFTADWCVACHTIERSVLTDMAVRRGLADFDLIKVDLSDVTPENDELMRQLRVAGPPTMIFFNEHSKEVADTRLVGNVTTSTLTGSAAKAGGA</sequence>
<dbReference type="PROSITE" id="PS51352">
    <property type="entry name" value="THIOREDOXIN_2"/>
    <property type="match status" value="1"/>
</dbReference>
<evidence type="ECO:0000256" key="9">
    <source>
        <dbReference type="SAM" id="Phobius"/>
    </source>
</evidence>
<evidence type="ECO:0000256" key="5">
    <source>
        <dbReference type="ARBA" id="ARBA00022748"/>
    </source>
</evidence>
<keyword evidence="5" id="KW-0201">Cytochrome c-type biogenesis</keyword>
<comment type="caution">
    <text evidence="12">The sequence shown here is derived from an EMBL/GenBank/DDBJ whole genome shotgun (WGS) entry which is preliminary data.</text>
</comment>
<accession>A0ABP3QKP0</accession>
<proteinExistence type="predicted"/>
<feature type="domain" description="Thioredoxin" evidence="11">
    <location>
        <begin position="484"/>
        <end position="612"/>
    </location>
</feature>
<evidence type="ECO:0000256" key="3">
    <source>
        <dbReference type="ARBA" id="ARBA00022475"/>
    </source>
</evidence>
<dbReference type="Pfam" id="PF11412">
    <property type="entry name" value="DsbD_N"/>
    <property type="match status" value="1"/>
</dbReference>
<evidence type="ECO:0000256" key="8">
    <source>
        <dbReference type="ARBA" id="ARBA00023284"/>
    </source>
</evidence>
<feature type="chain" id="PRO_5046413574" evidence="10">
    <location>
        <begin position="21"/>
        <end position="612"/>
    </location>
</feature>
<dbReference type="NCBIfam" id="NF001419">
    <property type="entry name" value="PRK00293.1"/>
    <property type="match status" value="1"/>
</dbReference>
<evidence type="ECO:0000256" key="4">
    <source>
        <dbReference type="ARBA" id="ARBA00022692"/>
    </source>
</evidence>
<dbReference type="PANTHER" id="PTHR32234:SF0">
    <property type="entry name" value="THIOL:DISULFIDE INTERCHANGE PROTEIN DSBD"/>
    <property type="match status" value="1"/>
</dbReference>
<name>A0ABP3QKP0_9HYPH</name>
<dbReference type="Pfam" id="PF02683">
    <property type="entry name" value="DsbD_TM"/>
    <property type="match status" value="1"/>
</dbReference>
<feature type="transmembrane region" description="Helical" evidence="9">
    <location>
        <begin position="276"/>
        <end position="298"/>
    </location>
</feature>
<dbReference type="RefSeq" id="WP_343800781.1">
    <property type="nucleotide sequence ID" value="NZ_BAAADE010000001.1"/>
</dbReference>
<evidence type="ECO:0000256" key="10">
    <source>
        <dbReference type="SAM" id="SignalP"/>
    </source>
</evidence>
<dbReference type="Gene3D" id="3.40.30.10">
    <property type="entry name" value="Glutaredoxin"/>
    <property type="match status" value="1"/>
</dbReference>
<dbReference type="InterPro" id="IPR013766">
    <property type="entry name" value="Thioredoxin_domain"/>
</dbReference>
<feature type="signal peptide" evidence="10">
    <location>
        <begin position="1"/>
        <end position="20"/>
    </location>
</feature>
<gene>
    <name evidence="12" type="primary">dsbD</name>
    <name evidence="12" type="ORF">GCM10008943_04610</name>
</gene>
<dbReference type="InterPro" id="IPR012336">
    <property type="entry name" value="Thioredoxin-like_fold"/>
</dbReference>
<evidence type="ECO:0000256" key="7">
    <source>
        <dbReference type="ARBA" id="ARBA00023136"/>
    </source>
</evidence>
<keyword evidence="13" id="KW-1185">Reference proteome</keyword>
<dbReference type="Pfam" id="PF13098">
    <property type="entry name" value="Thioredoxin_2"/>
    <property type="match status" value="1"/>
</dbReference>
<evidence type="ECO:0000259" key="11">
    <source>
        <dbReference type="PROSITE" id="PS51352"/>
    </source>
</evidence>
<organism evidence="12 13">
    <name type="scientific">Paenochrobactrum glaciei</name>
    <dbReference type="NCBI Taxonomy" id="486407"/>
    <lineage>
        <taxon>Bacteria</taxon>
        <taxon>Pseudomonadati</taxon>
        <taxon>Pseudomonadota</taxon>
        <taxon>Alphaproteobacteria</taxon>
        <taxon>Hyphomicrobiales</taxon>
        <taxon>Brucellaceae</taxon>
        <taxon>Paenochrobactrum</taxon>
    </lineage>
</organism>
<evidence type="ECO:0000313" key="12">
    <source>
        <dbReference type="EMBL" id="GAA0592646.1"/>
    </source>
</evidence>
<keyword evidence="10" id="KW-0732">Signal</keyword>
<dbReference type="PROSITE" id="PS00194">
    <property type="entry name" value="THIOREDOXIN_1"/>
    <property type="match status" value="1"/>
</dbReference>
<dbReference type="EMBL" id="BAAADE010000001">
    <property type="protein sequence ID" value="GAA0592646.1"/>
    <property type="molecule type" value="Genomic_DNA"/>
</dbReference>
<keyword evidence="8" id="KW-0676">Redox-active center</keyword>
<protein>
    <submittedName>
        <fullName evidence="12">Protein-disulfide reductase DsbD</fullName>
    </submittedName>
</protein>
<evidence type="ECO:0000256" key="2">
    <source>
        <dbReference type="ARBA" id="ARBA00004651"/>
    </source>
</evidence>
<keyword evidence="7 9" id="KW-0472">Membrane</keyword>
<dbReference type="InterPro" id="IPR036929">
    <property type="entry name" value="DsbDN_sf"/>
</dbReference>
<feature type="transmembrane region" description="Helical" evidence="9">
    <location>
        <begin position="419"/>
        <end position="435"/>
    </location>
</feature>
<dbReference type="InterPro" id="IPR017937">
    <property type="entry name" value="Thioredoxin_CS"/>
</dbReference>
<feature type="transmembrane region" description="Helical" evidence="9">
    <location>
        <begin position="319"/>
        <end position="348"/>
    </location>
</feature>
<feature type="transmembrane region" description="Helical" evidence="9">
    <location>
        <begin position="198"/>
        <end position="220"/>
    </location>
</feature>
<evidence type="ECO:0000256" key="6">
    <source>
        <dbReference type="ARBA" id="ARBA00022989"/>
    </source>
</evidence>
<reference evidence="13" key="1">
    <citation type="journal article" date="2019" name="Int. J. Syst. Evol. Microbiol.">
        <title>The Global Catalogue of Microorganisms (GCM) 10K type strain sequencing project: providing services to taxonomists for standard genome sequencing and annotation.</title>
        <authorList>
            <consortium name="The Broad Institute Genomics Platform"/>
            <consortium name="The Broad Institute Genome Sequencing Center for Infectious Disease"/>
            <person name="Wu L."/>
            <person name="Ma J."/>
        </authorList>
    </citation>
    <scope>NUCLEOTIDE SEQUENCE [LARGE SCALE GENOMIC DNA]</scope>
    <source>
        <strain evidence="13">JCM 15115</strain>
    </source>
</reference>
<feature type="transmembrane region" description="Helical" evidence="9">
    <location>
        <begin position="447"/>
        <end position="470"/>
    </location>
</feature>
<dbReference type="InterPro" id="IPR003834">
    <property type="entry name" value="Cyt_c_assmbl_TM_dom"/>
</dbReference>
<feature type="transmembrane region" description="Helical" evidence="9">
    <location>
        <begin position="395"/>
        <end position="413"/>
    </location>
</feature>
<comment type="subcellular location">
    <subcellularLocation>
        <location evidence="2">Cell membrane</location>
        <topology evidence="2">Multi-pass membrane protein</topology>
    </subcellularLocation>
</comment>
<keyword evidence="6 9" id="KW-1133">Transmembrane helix</keyword>
<feature type="transmembrane region" description="Helical" evidence="9">
    <location>
        <begin position="360"/>
        <end position="383"/>
    </location>
</feature>